<feature type="compositionally biased region" description="Basic and acidic residues" evidence="1">
    <location>
        <begin position="506"/>
        <end position="517"/>
    </location>
</feature>
<feature type="region of interest" description="Disordered" evidence="1">
    <location>
        <begin position="476"/>
        <end position="539"/>
    </location>
</feature>
<dbReference type="RefSeq" id="XP_003721761.1">
    <property type="nucleotide sequence ID" value="XM_003721713.1"/>
</dbReference>
<feature type="region of interest" description="Disordered" evidence="1">
    <location>
        <begin position="1788"/>
        <end position="1830"/>
    </location>
</feature>
<dbReference type="VEuPathDB" id="TriTrypDB:LMJSD75_030014000"/>
<gene>
    <name evidence="2" type="ORF">LMJF_03_0850</name>
</gene>
<feature type="region of interest" description="Disordered" evidence="1">
    <location>
        <begin position="2340"/>
        <end position="2382"/>
    </location>
</feature>
<feature type="compositionally biased region" description="Low complexity" evidence="1">
    <location>
        <begin position="2259"/>
        <end position="2268"/>
    </location>
</feature>
<dbReference type="GeneID" id="12981529"/>
<feature type="region of interest" description="Disordered" evidence="1">
    <location>
        <begin position="976"/>
        <end position="1000"/>
    </location>
</feature>
<feature type="region of interest" description="Disordered" evidence="1">
    <location>
        <begin position="2220"/>
        <end position="2310"/>
    </location>
</feature>
<feature type="compositionally biased region" description="Polar residues" evidence="1">
    <location>
        <begin position="1529"/>
        <end position="1555"/>
    </location>
</feature>
<feature type="compositionally biased region" description="Low complexity" evidence="1">
    <location>
        <begin position="2156"/>
        <end position="2173"/>
    </location>
</feature>
<dbReference type="PANTHER" id="PTHR33472:SF28">
    <property type="entry name" value="BROMO AND FHA DOMAIN-CONTAINING PROTEIN DDB_G0267958"/>
    <property type="match status" value="1"/>
</dbReference>
<feature type="region of interest" description="Disordered" evidence="1">
    <location>
        <begin position="1444"/>
        <end position="1491"/>
    </location>
</feature>
<feature type="region of interest" description="Disordered" evidence="1">
    <location>
        <begin position="1850"/>
        <end position="1877"/>
    </location>
</feature>
<feature type="compositionally biased region" description="Low complexity" evidence="1">
    <location>
        <begin position="1713"/>
        <end position="1736"/>
    </location>
</feature>
<feature type="region of interest" description="Disordered" evidence="1">
    <location>
        <begin position="1511"/>
        <end position="1566"/>
    </location>
</feature>
<feature type="region of interest" description="Disordered" evidence="1">
    <location>
        <begin position="1074"/>
        <end position="1113"/>
    </location>
</feature>
<feature type="compositionally biased region" description="Basic and acidic residues" evidence="1">
    <location>
        <begin position="1345"/>
        <end position="1359"/>
    </location>
</feature>
<feature type="region of interest" description="Disordered" evidence="1">
    <location>
        <begin position="1707"/>
        <end position="1776"/>
    </location>
</feature>
<feature type="region of interest" description="Disordered" evidence="1">
    <location>
        <begin position="417"/>
        <end position="440"/>
    </location>
</feature>
<feature type="region of interest" description="Disordered" evidence="1">
    <location>
        <begin position="1910"/>
        <end position="1931"/>
    </location>
</feature>
<dbReference type="PANTHER" id="PTHR33472">
    <property type="entry name" value="OS01G0106600 PROTEIN"/>
    <property type="match status" value="1"/>
</dbReference>
<reference evidence="3" key="1">
    <citation type="journal article" date="2003" name="Nucleic Acids Res.">
        <title>Leishmania major chromosome 3 contains two long convergent polycistronic gene clusters separated by a tRNA gene.</title>
        <authorList>
            <person name="Worthey E.A."/>
            <person name="Martinez-Calvillo S."/>
            <person name="Schnaufer A."/>
            <person name="Aggarwal G."/>
            <person name="Cawthra J."/>
            <person name="Fazelinia G."/>
            <person name="Fong C."/>
            <person name="Fu G."/>
            <person name="Hassebrock M."/>
            <person name="Hixson G."/>
            <person name="Ivens A.C."/>
            <person name="Kiser P."/>
            <person name="Marsolini F."/>
            <person name="Rickel E."/>
            <person name="Salavati R."/>
            <person name="Sisk E."/>
            <person name="Sunkin S.M."/>
            <person name="Stuart K.D."/>
            <person name="Myler P.J."/>
        </authorList>
    </citation>
    <scope>NUCLEOTIDE SEQUENCE [LARGE SCALE GENOMIC DNA]</scope>
    <source>
        <strain evidence="3">MHOM/IL/81/Friedlin</strain>
    </source>
</reference>
<feature type="region of interest" description="Disordered" evidence="1">
    <location>
        <begin position="124"/>
        <end position="202"/>
    </location>
</feature>
<feature type="compositionally biased region" description="Low complexity" evidence="1">
    <location>
        <begin position="419"/>
        <end position="433"/>
    </location>
</feature>
<dbReference type="VEuPathDB" id="TriTrypDB:LMJFC_030013700"/>
<feature type="compositionally biased region" description="Polar residues" evidence="1">
    <location>
        <begin position="1860"/>
        <end position="1871"/>
    </location>
</feature>
<feature type="region of interest" description="Disordered" evidence="1">
    <location>
        <begin position="2123"/>
        <end position="2173"/>
    </location>
</feature>
<dbReference type="InParanoid" id="E9ACN0"/>
<feature type="region of interest" description="Disordered" evidence="1">
    <location>
        <begin position="1589"/>
        <end position="1644"/>
    </location>
</feature>
<name>E9ACN0_LEIMA</name>
<dbReference type="VEuPathDB" id="TriTrypDB:LMJLV39_030013900"/>
<dbReference type="eggNOG" id="ENOG502SIWJ">
    <property type="taxonomic scope" value="Eukaryota"/>
</dbReference>
<feature type="compositionally biased region" description="Basic and acidic residues" evidence="1">
    <location>
        <begin position="1766"/>
        <end position="1776"/>
    </location>
</feature>
<evidence type="ECO:0000313" key="2">
    <source>
        <dbReference type="EMBL" id="CBZ12047.1"/>
    </source>
</evidence>
<proteinExistence type="predicted"/>
<feature type="compositionally biased region" description="Low complexity" evidence="1">
    <location>
        <begin position="231"/>
        <end position="249"/>
    </location>
</feature>
<dbReference type="OMA" id="RSCGHPQ"/>
<reference evidence="2 3" key="2">
    <citation type="journal article" date="2005" name="Science">
        <title>The genome of the kinetoplastid parasite, Leishmania major.</title>
        <authorList>
            <person name="Ivens A.C."/>
            <person name="Peacock C.S."/>
            <person name="Worthey E.A."/>
            <person name="Murphy L."/>
            <person name="Aggarwal G."/>
            <person name="Berriman M."/>
            <person name="Sisk E."/>
            <person name="Rajandream M.A."/>
            <person name="Adlem E."/>
            <person name="Aert R."/>
            <person name="Anupama A."/>
            <person name="Apostolou Z."/>
            <person name="Attipoe P."/>
            <person name="Bason N."/>
            <person name="Bauser C."/>
            <person name="Beck A."/>
            <person name="Beverley S.M."/>
            <person name="Bianchettin G."/>
            <person name="Borzym K."/>
            <person name="Bothe G."/>
            <person name="Bruschi C.V."/>
            <person name="Collins M."/>
            <person name="Cadag E."/>
            <person name="Ciarloni L."/>
            <person name="Clayton C."/>
            <person name="Coulson R.M."/>
            <person name="Cronin A."/>
            <person name="Cruz A.K."/>
            <person name="Davies R.M."/>
            <person name="De Gaudenzi J."/>
            <person name="Dobson D.E."/>
            <person name="Duesterhoeft A."/>
            <person name="Fazelina G."/>
            <person name="Fosker N."/>
            <person name="Frasch A.C."/>
            <person name="Fraser A."/>
            <person name="Fuchs M."/>
            <person name="Gabel C."/>
            <person name="Goble A."/>
            <person name="Goffeau A."/>
            <person name="Harris D."/>
            <person name="Hertz-Fowler C."/>
            <person name="Hilbert H."/>
            <person name="Horn D."/>
            <person name="Huang Y."/>
            <person name="Klages S."/>
            <person name="Knights A."/>
            <person name="Kube M."/>
            <person name="Larke N."/>
            <person name="Litvin L."/>
            <person name="Lord A."/>
            <person name="Louie T."/>
            <person name="Marra M."/>
            <person name="Masuy D."/>
            <person name="Matthews K."/>
            <person name="Michaeli S."/>
            <person name="Mottram J.C."/>
            <person name="Muller-Auer S."/>
            <person name="Munden H."/>
            <person name="Nelson S."/>
            <person name="Norbertczak H."/>
            <person name="Oliver K."/>
            <person name="O'neil S."/>
            <person name="Pentony M."/>
            <person name="Pohl T.M."/>
            <person name="Price C."/>
            <person name="Purnelle B."/>
            <person name="Quail M.A."/>
            <person name="Rabbinowitsch E."/>
            <person name="Reinhardt R."/>
            <person name="Rieger M."/>
            <person name="Rinta J."/>
            <person name="Robben J."/>
            <person name="Robertson L."/>
            <person name="Ruiz J.C."/>
            <person name="Rutter S."/>
            <person name="Saunders D."/>
            <person name="Schafer M."/>
            <person name="Schein J."/>
            <person name="Schwartz D.C."/>
            <person name="Seeger K."/>
            <person name="Seyler A."/>
            <person name="Sharp S."/>
            <person name="Shin H."/>
            <person name="Sivam D."/>
            <person name="Squares R."/>
            <person name="Squares S."/>
            <person name="Tosato V."/>
            <person name="Vogt C."/>
            <person name="Volckaert G."/>
            <person name="Wambutt R."/>
            <person name="Warren T."/>
            <person name="Wedler H."/>
            <person name="Woodward J."/>
            <person name="Zhou S."/>
            <person name="Zimmermann W."/>
            <person name="Smith D.F."/>
            <person name="Blackwell J.M."/>
            <person name="Stuart K.D."/>
            <person name="Barrell B."/>
            <person name="Myler P.J."/>
        </authorList>
    </citation>
    <scope>NUCLEOTIDE SEQUENCE [LARGE SCALE GENOMIC DNA]</scope>
    <source>
        <strain evidence="3">MHOM/IL/81/Friedlin</strain>
    </source>
</reference>
<feature type="compositionally biased region" description="Polar residues" evidence="1">
    <location>
        <begin position="1632"/>
        <end position="1644"/>
    </location>
</feature>
<feature type="compositionally biased region" description="Low complexity" evidence="1">
    <location>
        <begin position="490"/>
        <end position="505"/>
    </location>
</feature>
<feature type="compositionally biased region" description="Low complexity" evidence="1">
    <location>
        <begin position="2369"/>
        <end position="2382"/>
    </location>
</feature>
<dbReference type="VEuPathDB" id="TriTrypDB:LmjF.03.0850"/>
<feature type="region of interest" description="Disordered" evidence="1">
    <location>
        <begin position="1"/>
        <end position="71"/>
    </location>
</feature>
<feature type="compositionally biased region" description="Low complexity" evidence="1">
    <location>
        <begin position="158"/>
        <end position="187"/>
    </location>
</feature>
<feature type="compositionally biased region" description="Low complexity" evidence="1">
    <location>
        <begin position="1468"/>
        <end position="1491"/>
    </location>
</feature>
<sequence>MNSPPSSKAPGADSPRSFRAGSEAGTARKPLRLRSPPPTASRPPPAVISASASLSPPLPLHRSSSLANRPALPGARRLMDYSLPPPDAAHGIAELVAPHELQLYNTEVRSCGHPQRLYVKVPVSPSSSMVTERDKQGRGAPVPCTEGTEAATPRHHPASSVAHALSPPLAPVSSSSTAADATPPARDTACRAPPPPLASPAVSVSPYAAESARASVGSEPLQLVVTDGVRTPASSASTSLTPAATAETSAMKRHHEDDDDMRDPYQTQLQQQQGREGREIGPQPSPPLVELHQLAMGASTFIPTTLSALSSSRHRSVSGNTEERAIIVVVPADDATHSVPMPAAPASGDEKKLLVQLTEDTTHRGTSTHTSPAEVHQLQEGVSLAVMPSWASHEAAAVAEEEAMLPVHLFTTTVREEVSASSTRSVSHVQSSTERSGIHFSSATAATLPSARVERWVETEPAVPAPWQFAEHAAYTTPHSQPGPTRGSYPSSASAAPASTAPCSTGREELVGAHLNDEAGGSGNGDNREGSSDVRSLSGSEAEAWLLDASGQPSATAEAEQQAQLYVLQPTGAETSEVPLSSVGSDEDHPAVVPVDASRSPVAPSLPPEPSAVQHRDNVNDATATAAVAELVQQQQQQHARREDIVVADTRITARDGIDEVVEGSWEDGVGHIATVLAASPAVVTADARAASSLTSLSSSSRPSVRMDKGTAERAVTAAAAAHFPVEMLGNEAEKAPLALAAPESPAARGGRAGDDDVDAAMPRTGASEDVVAAAAADVVANATRTRQPIDEGEDFSAANDLENAPQNQLVDAATDGEEVVVEDVREKPHRALVSRAAGGTVPATCVVARSSPSDRVLVSPPTQRTVPPAVPAAVIDGGYGAHAALRARDAPPSAAHTTSMWRWPPQPSLCDRIQCDHHHHLSGGEQEQSRSVASLFQRHPVARDLLADVDVMNDEEDNAWEKCSAEQPRIPVRFEGRDNPLVPQHASSSAAAPPPSPPAADVVEALVLAHRRLIADAPLHELMELEREGRRTVMLDMLQDREAVLQEKAFDFSMLSLLPARPWAVAAAAATGSRTGTGTETSSSVASDGAAAPRRAWVPPLPPSPLTPAASPFTSRSAAASVLATVTAPPPTSREEVERLLRMRGLSGSLSLGIVSAALFADELLRREVIEGAEASARTIFLRLCRCGADALNPYSVVVQETLARQRLMATERLEGQQVRSLENSPAADTLELLSIGRELALCRMAEDSKRREVIEKAEQLGRQRLRELHVRGLAARLRQRELLQASMDVALRDAIDDVVFDETQAREELRVEAIRAMTVLLESASGTVVRDAARQRQRQLQQQRDDATPQRSHEKVRLSAAGVKNGSSAAPGHEGARPAAASEISAPAGEDVEDGSDWELVEEVDDLSVGDDVMVFDAAEKPMTSATANTFPALAADGTPDFFEWNPTSNSASSLSTQPKARKCRPSSSQQQPPQQQHTSTSSPSPHVTSMTALTVNTTADTTSAISTTTASSGQAVGGDSGGSAPQVKQQGVATNESGNTTSDGRRSPTTVLPSEEEQQLVQGRERVNLAEVSVLLHALRCAEAAARDRHKASRQTEVTVEKGSAAPAWPQDQDNSAAVSAGNLDGDAAQSSNTLSRPPLSQQQYQVISVGDVVDAPHQPRATSHSRHASTTRGPSFINRHTIPCSLADSPRCGYAALMRKYTPQRESQSSSPLLAATAVSASSPSTSSSSSSRPYADGDVYAYDPQRTRHSRPARRAAFETNPDRRAPWEHSCEGISGEEAPVGLCNDSGTGAPASVYEPTLQTSAREVSPAQRRRALSTLEPSHVPSASTVPLVLEVIAEMRSTRSSPAADVTVSPMSSGARLSQSPTRARPPQAYAAPTAAWAKYVQEQQLVQCVRDRGAATVDGGGQRALHTSSATPIKNGGAATHVNLDQSGCSRRRWGHAADHTVQHVSAPQAPLLITRLPLECGPGVWTSSPRYAHGGVHVVATTTPPRTRPAPATLADAFSQAARTGDVVHLPATVAELLRAPQHTHLPCPAPAASAGPMKGPSCQLAEDRHAPRQHLTPYNYVDVFYKYRDRSPRGSAPAVPSSADALVQLPSTPSAAFISARCTAVRDREMQHDLRQLRQAPSPSHARRAPPSPPARAGRGGSSTRVASSRRGSSTSSGSALIATAAATWGEDEVLTDASAESEDCYFDDDDAFALRTAAAVSRAGRHRAVAQRRQQQQQPSHGALRAPAWSPASPSVPPPRQQRRQSASDAASGHHGGDGGRVRPAGYRVPPAPSPCSRVSSRTPPSLSSPASPSTAVVPSVVASSWRNTPAPPVPASLWCPSRHGMLHSGRSSGGGNTTRSSGDHITRQDRRAPSSAAAPARVVSIA</sequence>
<feature type="compositionally biased region" description="Polar residues" evidence="1">
    <location>
        <begin position="1448"/>
        <end position="1461"/>
    </location>
</feature>
<keyword evidence="3" id="KW-1185">Reference proteome</keyword>
<accession>E9ACN0</accession>
<reference evidence="2 3" key="3">
    <citation type="journal article" date="2011" name="Genome Res.">
        <title>Chromosome and gene copy number variation allow major structural change between species and strains of Leishmania.</title>
        <authorList>
            <person name="Rogers M.B."/>
            <person name="Hilley J.D."/>
            <person name="Dickens N.J."/>
            <person name="Wilkes J."/>
            <person name="Bates P.A."/>
            <person name="Depledge D.P."/>
            <person name="Harris D."/>
            <person name="Her Y."/>
            <person name="Herzyk P."/>
            <person name="Imamura H."/>
            <person name="Otto T.D."/>
            <person name="Sanders M."/>
            <person name="Seeger K."/>
            <person name="Dujardin J.C."/>
            <person name="Berriman M."/>
            <person name="Smith D.F."/>
            <person name="Hertz-Fowler C."/>
            <person name="Mottram J.C."/>
        </authorList>
    </citation>
    <scope>NUCLEOTIDE SEQUENCE [LARGE SCALE GENOMIC DNA]</scope>
    <source>
        <strain evidence="3">MHOM/IL/81/Friedlin</strain>
    </source>
</reference>
<dbReference type="Proteomes" id="UP000000542">
    <property type="component" value="Chromosome 3"/>
</dbReference>
<dbReference type="KEGG" id="lma:LMJF_03_0850"/>
<feature type="region of interest" description="Disordered" evidence="1">
    <location>
        <begin position="1659"/>
        <end position="1684"/>
    </location>
</feature>
<feature type="compositionally biased region" description="Basic and acidic residues" evidence="1">
    <location>
        <begin position="2357"/>
        <end position="2368"/>
    </location>
</feature>
<organism evidence="2 3">
    <name type="scientific">Leishmania major</name>
    <dbReference type="NCBI Taxonomy" id="5664"/>
    <lineage>
        <taxon>Eukaryota</taxon>
        <taxon>Discoba</taxon>
        <taxon>Euglenozoa</taxon>
        <taxon>Kinetoplastea</taxon>
        <taxon>Metakinetoplastina</taxon>
        <taxon>Trypanosomatida</taxon>
        <taxon>Trypanosomatidae</taxon>
        <taxon>Leishmaniinae</taxon>
        <taxon>Leishmania</taxon>
    </lineage>
</organism>
<feature type="compositionally biased region" description="Pro residues" evidence="1">
    <location>
        <begin position="35"/>
        <end position="46"/>
    </location>
</feature>
<evidence type="ECO:0000256" key="1">
    <source>
        <dbReference type="SAM" id="MobiDB-lite"/>
    </source>
</evidence>
<feature type="compositionally biased region" description="Low complexity" evidence="1">
    <location>
        <begin position="2292"/>
        <end position="2310"/>
    </location>
</feature>
<dbReference type="EMBL" id="FR796399">
    <property type="protein sequence ID" value="CBZ12047.1"/>
    <property type="molecule type" value="Genomic_DNA"/>
</dbReference>
<feature type="region of interest" description="Disordered" evidence="1">
    <location>
        <begin position="1334"/>
        <end position="1396"/>
    </location>
</feature>
<protein>
    <submittedName>
        <fullName evidence="2">Uncharacterized protein</fullName>
    </submittedName>
</protein>
<feature type="region of interest" description="Disordered" evidence="1">
    <location>
        <begin position="231"/>
        <end position="286"/>
    </location>
</feature>
<evidence type="ECO:0000313" key="3">
    <source>
        <dbReference type="Proteomes" id="UP000000542"/>
    </source>
</evidence>
<feature type="compositionally biased region" description="Low complexity" evidence="1">
    <location>
        <begin position="1074"/>
        <end position="1099"/>
    </location>
</feature>
<dbReference type="HOGENOM" id="CLU_229415_0_0_1"/>
<feature type="compositionally biased region" description="Low complexity" evidence="1">
    <location>
        <begin position="47"/>
        <end position="67"/>
    </location>
</feature>